<dbReference type="InterPro" id="IPR010886">
    <property type="entry name" value="Hc1"/>
</dbReference>
<dbReference type="RefSeq" id="WP_149935204.1">
    <property type="nucleotide sequence ID" value="NZ_CAXSSI010000013.1"/>
</dbReference>
<reference evidence="3 4" key="1">
    <citation type="journal article" date="2019" name="Nat. Med.">
        <title>A library of human gut bacterial isolates paired with longitudinal multiomics data enables mechanistic microbiome research.</title>
        <authorList>
            <person name="Poyet M."/>
            <person name="Groussin M."/>
            <person name="Gibbons S.M."/>
            <person name="Avila-Pacheco J."/>
            <person name="Jiang X."/>
            <person name="Kearney S.M."/>
            <person name="Perrotta A.R."/>
            <person name="Berdy B."/>
            <person name="Zhao S."/>
            <person name="Lieberman T.D."/>
            <person name="Swanson P.K."/>
            <person name="Smith M."/>
            <person name="Roesemann S."/>
            <person name="Alexander J.E."/>
            <person name="Rich S.A."/>
            <person name="Livny J."/>
            <person name="Vlamakis H."/>
            <person name="Clish C."/>
            <person name="Bullock K."/>
            <person name="Deik A."/>
            <person name="Scott J."/>
            <person name="Pierce K.A."/>
            <person name="Xavier R.J."/>
            <person name="Alm E.J."/>
        </authorList>
    </citation>
    <scope>NUCLEOTIDE SEQUENCE [LARGE SCALE GENOMIC DNA]</scope>
    <source>
        <strain evidence="3 4">BIOML-A31</strain>
    </source>
</reference>
<dbReference type="AlphaFoldDB" id="A0A6L3KT18"/>
<proteinExistence type="inferred from homology"/>
<accession>A0A6L3KT18</accession>
<dbReference type="Proteomes" id="UP000475905">
    <property type="component" value="Unassembled WGS sequence"/>
</dbReference>
<comment type="caution">
    <text evidence="3">The sequence shown here is derived from an EMBL/GenBank/DDBJ whole genome shotgun (WGS) entry which is preliminary data.</text>
</comment>
<sequence length="46" mass="5173">MNELLEQLQIKMEAFQKDAALQAEKGNKAAGQRARCVSLEMKPLLK</sequence>
<dbReference type="GO" id="GO:0030527">
    <property type="term" value="F:structural constituent of chromatin"/>
    <property type="evidence" value="ECO:0007669"/>
    <property type="project" value="InterPro"/>
</dbReference>
<evidence type="ECO:0000256" key="2">
    <source>
        <dbReference type="ARBA" id="ARBA00008424"/>
    </source>
</evidence>
<gene>
    <name evidence="3" type="ORF">F2Y36_09435</name>
</gene>
<name>A0A6L3KT18_9BACE</name>
<comment type="similarity">
    <text evidence="2">Belongs to the histone H1/H5 family. HCT subfamily.</text>
</comment>
<protein>
    <submittedName>
        <fullName evidence="3">Histone H1</fullName>
    </submittedName>
</protein>
<organism evidence="3 4">
    <name type="scientific">Bacteroides caccae</name>
    <dbReference type="NCBI Taxonomy" id="47678"/>
    <lineage>
        <taxon>Bacteria</taxon>
        <taxon>Pseudomonadati</taxon>
        <taxon>Bacteroidota</taxon>
        <taxon>Bacteroidia</taxon>
        <taxon>Bacteroidales</taxon>
        <taxon>Bacteroidaceae</taxon>
        <taxon>Bacteroides</taxon>
    </lineage>
</organism>
<dbReference type="EMBL" id="VVYP01000010">
    <property type="protein sequence ID" value="KAA5463500.1"/>
    <property type="molecule type" value="Genomic_DNA"/>
</dbReference>
<dbReference type="GO" id="GO:0003677">
    <property type="term" value="F:DNA binding"/>
    <property type="evidence" value="ECO:0007669"/>
    <property type="project" value="InterPro"/>
</dbReference>
<evidence type="ECO:0000256" key="1">
    <source>
        <dbReference type="ARBA" id="ARBA00002333"/>
    </source>
</evidence>
<comment type="function">
    <text evidence="1">Might have a role analogous to that of eukaryotic histone proteins.</text>
</comment>
<dbReference type="Pfam" id="PF07432">
    <property type="entry name" value="Hc1"/>
    <property type="match status" value="1"/>
</dbReference>
<evidence type="ECO:0000313" key="3">
    <source>
        <dbReference type="EMBL" id="KAA5463500.1"/>
    </source>
</evidence>
<evidence type="ECO:0000313" key="4">
    <source>
        <dbReference type="Proteomes" id="UP000475905"/>
    </source>
</evidence>